<proteinExistence type="predicted"/>
<dbReference type="EMBL" id="CP003316">
    <property type="protein sequence ID" value="AFA40146.1"/>
    <property type="molecule type" value="Genomic_DNA"/>
</dbReference>
<evidence type="ECO:0000313" key="1">
    <source>
        <dbReference type="EMBL" id="AFA40146.1"/>
    </source>
</evidence>
<organism evidence="1 2">
    <name type="scientific">Pyrobaculum oguniense (strain DSM 13380 / JCM 10595 / TE7)</name>
    <dbReference type="NCBI Taxonomy" id="698757"/>
    <lineage>
        <taxon>Archaea</taxon>
        <taxon>Thermoproteota</taxon>
        <taxon>Thermoprotei</taxon>
        <taxon>Thermoproteales</taxon>
        <taxon>Thermoproteaceae</taxon>
        <taxon>Pyrobaculum</taxon>
    </lineage>
</organism>
<dbReference type="GO" id="GO:0006355">
    <property type="term" value="P:regulation of DNA-templated transcription"/>
    <property type="evidence" value="ECO:0007669"/>
    <property type="project" value="InterPro"/>
</dbReference>
<sequence length="159" mass="18107">MCTRMTRITVYVSNELLRDLDKAVELGIFACRAEAVRMALKRLLRRYGLGEVAASRCYTPSAGWSVVACNGRRIKLVELWRIFLAKYVAKQVEGSKSRVVGITPSDFAAEYCPEQRRVVAWYLADMLMKTGCVVQITRKRRRKKLLLDKECLLASLNNA</sequence>
<dbReference type="KEGG" id="pog:Pogu_2119"/>
<dbReference type="InterPro" id="IPR010985">
    <property type="entry name" value="Ribbon_hlx_hlx"/>
</dbReference>
<dbReference type="CDD" id="cd22231">
    <property type="entry name" value="RHH_NikR_HicB-like"/>
    <property type="match status" value="1"/>
</dbReference>
<dbReference type="STRING" id="698757.Pogu_2119"/>
<reference evidence="1 2" key="1">
    <citation type="journal article" date="2012" name="Stand. Genomic Sci.">
        <title>Complete genome sequence of Pyrobaculum oguniense.</title>
        <authorList>
            <person name="Bernick D.L."/>
            <person name="Karplus K."/>
            <person name="Lui L.M."/>
            <person name="Coker J.K."/>
            <person name="Murphy J.N."/>
            <person name="Chan P.P."/>
            <person name="Cozen A.E."/>
            <person name="Lowe T.M."/>
        </authorList>
    </citation>
    <scope>NUCLEOTIDE SEQUENCE [LARGE SCALE GENOMIC DNA]</scope>
    <source>
        <strain evidence="1 2">TE7</strain>
    </source>
</reference>
<dbReference type="AlphaFoldDB" id="H6QCV0"/>
<dbReference type="eggNOG" id="arCOG01009">
    <property type="taxonomic scope" value="Archaea"/>
</dbReference>
<dbReference type="SUPFAM" id="SSF47598">
    <property type="entry name" value="Ribbon-helix-helix"/>
    <property type="match status" value="1"/>
</dbReference>
<gene>
    <name evidence="1" type="ordered locus">Pogu_2119</name>
</gene>
<dbReference type="HOGENOM" id="CLU_1656951_0_0_2"/>
<accession>H6QCV0</accession>
<protein>
    <recommendedName>
        <fullName evidence="3">Ribbon-helix-helix protein CopG domain-containing protein</fullName>
    </recommendedName>
</protein>
<evidence type="ECO:0000313" key="2">
    <source>
        <dbReference type="Proteomes" id="UP000009062"/>
    </source>
</evidence>
<keyword evidence="2" id="KW-1185">Reference proteome</keyword>
<name>H6QCV0_PYROT</name>
<dbReference type="Proteomes" id="UP000009062">
    <property type="component" value="Chromosome"/>
</dbReference>
<evidence type="ECO:0008006" key="3">
    <source>
        <dbReference type="Google" id="ProtNLM"/>
    </source>
</evidence>